<keyword evidence="2" id="KW-0547">Nucleotide-binding</keyword>
<keyword evidence="3" id="KW-0067">ATP-binding</keyword>
<evidence type="ECO:0000256" key="2">
    <source>
        <dbReference type="ARBA" id="ARBA00022741"/>
    </source>
</evidence>
<proteinExistence type="inferred from homology"/>
<dbReference type="RefSeq" id="WP_059139924.1">
    <property type="nucleotide sequence ID" value="NZ_KQ130610.1"/>
</dbReference>
<accession>A0A0J8GI18</accession>
<dbReference type="SUPFAM" id="SSF52540">
    <property type="entry name" value="P-loop containing nucleoside triphosphate hydrolases"/>
    <property type="match status" value="1"/>
</dbReference>
<dbReference type="PANTHER" id="PTHR30258:SF2">
    <property type="entry name" value="COMG OPERON PROTEIN 1"/>
    <property type="match status" value="1"/>
</dbReference>
<dbReference type="GO" id="GO:0016887">
    <property type="term" value="F:ATP hydrolysis activity"/>
    <property type="evidence" value="ECO:0007669"/>
    <property type="project" value="TreeGrafter"/>
</dbReference>
<dbReference type="PROSITE" id="PS00662">
    <property type="entry name" value="T2SP_E"/>
    <property type="match status" value="1"/>
</dbReference>
<dbReference type="OrthoDB" id="9808272at2"/>
<feature type="domain" description="Bacterial type II secretion system protein E" evidence="4">
    <location>
        <begin position="203"/>
        <end position="217"/>
    </location>
</feature>
<dbReference type="GO" id="GO:0005886">
    <property type="term" value="C:plasma membrane"/>
    <property type="evidence" value="ECO:0007669"/>
    <property type="project" value="TreeGrafter"/>
</dbReference>
<dbReference type="Gene3D" id="3.30.450.90">
    <property type="match status" value="1"/>
</dbReference>
<reference evidence="5 6" key="1">
    <citation type="journal article" date="2015" name="Genome Biol. Evol.">
        <title>Comparative Genomics of Listeria Sensu Lato: Genus-Wide Differences in Evolutionary Dynamics and the Progressive Gain of Complex, Potentially Pathogenicity-Related Traits through Lateral Gene Transfer.</title>
        <authorList>
            <person name="Chiara M."/>
            <person name="Caruso M."/>
            <person name="D'Erchia A.M."/>
            <person name="Manzari C."/>
            <person name="Fraccalvieri R."/>
            <person name="Goffredo E."/>
            <person name="Latorre L."/>
            <person name="Miccolupo A."/>
            <person name="Padalino I."/>
            <person name="Santagada G."/>
            <person name="Chiocco D."/>
            <person name="Pesole G."/>
            <person name="Horner D.S."/>
            <person name="Parisi A."/>
        </authorList>
    </citation>
    <scope>NUCLEOTIDE SEQUENCE [LARGE SCALE GENOMIC DNA]</scope>
    <source>
        <strain evidence="5 6">1991</strain>
    </source>
</reference>
<dbReference type="InterPro" id="IPR027417">
    <property type="entry name" value="P-loop_NTPase"/>
</dbReference>
<organism evidence="5 6">
    <name type="scientific">Listeria fleischmannii 1991</name>
    <dbReference type="NCBI Taxonomy" id="1430899"/>
    <lineage>
        <taxon>Bacteria</taxon>
        <taxon>Bacillati</taxon>
        <taxon>Bacillota</taxon>
        <taxon>Bacilli</taxon>
        <taxon>Bacillales</taxon>
        <taxon>Listeriaceae</taxon>
        <taxon>Listeria</taxon>
    </lineage>
</organism>
<dbReference type="GO" id="GO:0005524">
    <property type="term" value="F:ATP binding"/>
    <property type="evidence" value="ECO:0007669"/>
    <property type="project" value="UniProtKB-KW"/>
</dbReference>
<dbReference type="CDD" id="cd01129">
    <property type="entry name" value="PulE-GspE-like"/>
    <property type="match status" value="1"/>
</dbReference>
<sequence length="336" mass="37815">MPQLFLDSMLEQCLALGASDLHLHPATSHYLVRIRVSGHLHPFKNISFSLGDKLISFLKFNAQMDIGEKRKPQSGQYERVLHNQKASLRVSTLPNKTGRESMVLRVYRYAEPLPFLETSLFRGTAKAIFQSCESQTGLFLFSGSTGSGKSTSMYSLVSDLTHQTEKQVITIEDPVEHYHQDFLQVEVNERAGLTYGTIIRSILRHDPDVLIIGEIRDAETAQMAIRAALTGHLVISTIHASSLTGVIARLEELGVSKENLRHCLLGISFQKIQALHCPLCQGSCQLYCKHLPRKRTVLYEVETEQNKLKRMLEGQKDGPILSLNKQLQKGFCYGFF</sequence>
<dbReference type="NCBIfam" id="NF041000">
    <property type="entry name" value="ATPase_ComGA"/>
    <property type="match status" value="1"/>
</dbReference>
<dbReference type="EMBL" id="AZHO01000007">
    <property type="protein sequence ID" value="KMT60614.1"/>
    <property type="molecule type" value="Genomic_DNA"/>
</dbReference>
<protein>
    <submittedName>
        <fullName evidence="5">General secretion pathway protein E</fullName>
    </submittedName>
</protein>
<keyword evidence="6" id="KW-1185">Reference proteome</keyword>
<gene>
    <name evidence="5" type="ORF">X560_0742</name>
</gene>
<dbReference type="Proteomes" id="UP000052258">
    <property type="component" value="Unassembled WGS sequence"/>
</dbReference>
<evidence type="ECO:0000256" key="3">
    <source>
        <dbReference type="ARBA" id="ARBA00022840"/>
    </source>
</evidence>
<dbReference type="InterPro" id="IPR001482">
    <property type="entry name" value="T2SS/T4SS_dom"/>
</dbReference>
<name>A0A0J8GI18_9LIST</name>
<dbReference type="PATRIC" id="fig|1430899.3.peg.767"/>
<dbReference type="Pfam" id="PF00437">
    <property type="entry name" value="T2SSE"/>
    <property type="match status" value="1"/>
</dbReference>
<dbReference type="InterPro" id="IPR047667">
    <property type="entry name" value="ATPase_ComGA"/>
</dbReference>
<dbReference type="Gene3D" id="3.40.50.300">
    <property type="entry name" value="P-loop containing nucleotide triphosphate hydrolases"/>
    <property type="match status" value="1"/>
</dbReference>
<evidence type="ECO:0000313" key="6">
    <source>
        <dbReference type="Proteomes" id="UP000052258"/>
    </source>
</evidence>
<dbReference type="AlphaFoldDB" id="A0A0J8GI18"/>
<comment type="caution">
    <text evidence="5">The sequence shown here is derived from an EMBL/GenBank/DDBJ whole genome shotgun (WGS) entry which is preliminary data.</text>
</comment>
<evidence type="ECO:0000313" key="5">
    <source>
        <dbReference type="EMBL" id="KMT60614.1"/>
    </source>
</evidence>
<evidence type="ECO:0000256" key="1">
    <source>
        <dbReference type="ARBA" id="ARBA00006611"/>
    </source>
</evidence>
<dbReference type="PANTHER" id="PTHR30258">
    <property type="entry name" value="TYPE II SECRETION SYSTEM PROTEIN GSPE-RELATED"/>
    <property type="match status" value="1"/>
</dbReference>
<comment type="similarity">
    <text evidence="1">Belongs to the GSP E family.</text>
</comment>
<evidence type="ECO:0000259" key="4">
    <source>
        <dbReference type="PROSITE" id="PS00662"/>
    </source>
</evidence>